<proteinExistence type="predicted"/>
<evidence type="ECO:0000256" key="1">
    <source>
        <dbReference type="SAM" id="MobiDB-lite"/>
    </source>
</evidence>
<reference evidence="2" key="1">
    <citation type="journal article" date="2022" name="bioRxiv">
        <title>Sequencing and chromosome-scale assembly of the giantPleurodeles waltlgenome.</title>
        <authorList>
            <person name="Brown T."/>
            <person name="Elewa A."/>
            <person name="Iarovenko S."/>
            <person name="Subramanian E."/>
            <person name="Araus A.J."/>
            <person name="Petzold A."/>
            <person name="Susuki M."/>
            <person name="Suzuki K.-i.T."/>
            <person name="Hayashi T."/>
            <person name="Toyoda A."/>
            <person name="Oliveira C."/>
            <person name="Osipova E."/>
            <person name="Leigh N.D."/>
            <person name="Simon A."/>
            <person name="Yun M.H."/>
        </authorList>
    </citation>
    <scope>NUCLEOTIDE SEQUENCE</scope>
    <source>
        <strain evidence="2">20211129_DDA</strain>
        <tissue evidence="2">Liver</tissue>
    </source>
</reference>
<organism evidence="2 3">
    <name type="scientific">Pleurodeles waltl</name>
    <name type="common">Iberian ribbed newt</name>
    <dbReference type="NCBI Taxonomy" id="8319"/>
    <lineage>
        <taxon>Eukaryota</taxon>
        <taxon>Metazoa</taxon>
        <taxon>Chordata</taxon>
        <taxon>Craniata</taxon>
        <taxon>Vertebrata</taxon>
        <taxon>Euteleostomi</taxon>
        <taxon>Amphibia</taxon>
        <taxon>Batrachia</taxon>
        <taxon>Caudata</taxon>
        <taxon>Salamandroidea</taxon>
        <taxon>Salamandridae</taxon>
        <taxon>Pleurodelinae</taxon>
        <taxon>Pleurodeles</taxon>
    </lineage>
</organism>
<evidence type="ECO:0000313" key="3">
    <source>
        <dbReference type="Proteomes" id="UP001066276"/>
    </source>
</evidence>
<comment type="caution">
    <text evidence="2">The sequence shown here is derived from an EMBL/GenBank/DDBJ whole genome shotgun (WGS) entry which is preliminary data.</text>
</comment>
<feature type="region of interest" description="Disordered" evidence="1">
    <location>
        <begin position="146"/>
        <end position="165"/>
    </location>
</feature>
<protein>
    <submittedName>
        <fullName evidence="2">Uncharacterized protein</fullName>
    </submittedName>
</protein>
<keyword evidence="3" id="KW-1185">Reference proteome</keyword>
<evidence type="ECO:0000313" key="2">
    <source>
        <dbReference type="EMBL" id="KAJ1112721.1"/>
    </source>
</evidence>
<accession>A0AAV7NB44</accession>
<name>A0AAV7NB44_PLEWA</name>
<dbReference type="AlphaFoldDB" id="A0AAV7NB44"/>
<dbReference type="EMBL" id="JANPWB010000012">
    <property type="protein sequence ID" value="KAJ1112721.1"/>
    <property type="molecule type" value="Genomic_DNA"/>
</dbReference>
<sequence length="165" mass="16782">MLGTLNDPYGTACGSSAVCSNAGDAKLPFRHRSLACDFPPGAEPVEVVPCAPMLGTLNDPSGTGAWPVTSHPGQSLAEPVEVVPCAPMLGTLNDPYGTACGSSAVCSNAGDAKLPFRHRSLACDFPPGAEPVEVVPCAPMLGTLNDPSGTGAWPVTSHPGQSLWK</sequence>
<gene>
    <name evidence="2" type="ORF">NDU88_000982</name>
</gene>
<dbReference type="Proteomes" id="UP001066276">
    <property type="component" value="Chromosome 8"/>
</dbReference>